<evidence type="ECO:0000313" key="1">
    <source>
        <dbReference type="EMBL" id="CAB5222912.1"/>
    </source>
</evidence>
<organism evidence="1">
    <name type="scientific">uncultured Caudovirales phage</name>
    <dbReference type="NCBI Taxonomy" id="2100421"/>
    <lineage>
        <taxon>Viruses</taxon>
        <taxon>Duplodnaviria</taxon>
        <taxon>Heunggongvirae</taxon>
        <taxon>Uroviricota</taxon>
        <taxon>Caudoviricetes</taxon>
        <taxon>Peduoviridae</taxon>
        <taxon>Maltschvirus</taxon>
        <taxon>Maltschvirus maltsch</taxon>
    </lineage>
</organism>
<reference evidence="1" key="1">
    <citation type="submission" date="2020-05" db="EMBL/GenBank/DDBJ databases">
        <authorList>
            <person name="Chiriac C."/>
            <person name="Salcher M."/>
            <person name="Ghai R."/>
            <person name="Kavagutti S V."/>
        </authorList>
    </citation>
    <scope>NUCLEOTIDE SEQUENCE</scope>
</reference>
<accession>A0A6J7X1R6</accession>
<proteinExistence type="predicted"/>
<name>A0A6J7X1R6_9CAUD</name>
<protein>
    <submittedName>
        <fullName evidence="1">Uncharacterized protein</fullName>
    </submittedName>
</protein>
<gene>
    <name evidence="1" type="ORF">UFOVP374_42</name>
</gene>
<sequence>MYTRKDAQALMYGHGDENVRFWARAYFRSTFTPKTAWGRDQAHRGLAGAMYLFLIGK</sequence>
<dbReference type="EMBL" id="LR798313">
    <property type="protein sequence ID" value="CAB5222912.1"/>
    <property type="molecule type" value="Genomic_DNA"/>
</dbReference>